<dbReference type="EMBL" id="ADNV01000285">
    <property type="protein sequence ID" value="EFG76054.1"/>
    <property type="molecule type" value="Genomic_DNA"/>
</dbReference>
<dbReference type="EC" id="2.1.1.-" evidence="6"/>
<dbReference type="GO" id="GO:0032259">
    <property type="term" value="P:methylation"/>
    <property type="evidence" value="ECO:0007669"/>
    <property type="project" value="UniProtKB-KW"/>
</dbReference>
<name>D5PCZ8_9MYCO</name>
<keyword evidence="5 6" id="KW-0949">S-adenosyl-L-methionine</keyword>
<protein>
    <recommendedName>
        <fullName evidence="6">S-adenosyl-L-methionine-dependent methyltransferase</fullName>
        <ecNumber evidence="6">2.1.1.-</ecNumber>
    </recommendedName>
</protein>
<evidence type="ECO:0000256" key="5">
    <source>
        <dbReference type="ARBA" id="ARBA00022691"/>
    </source>
</evidence>
<keyword evidence="8" id="KW-1185">Reference proteome</keyword>
<keyword evidence="3 6" id="KW-0489">Methyltransferase</keyword>
<comment type="similarity">
    <text evidence="2 6">Belongs to the UPF0677 family.</text>
</comment>
<dbReference type="PANTHER" id="PTHR43619">
    <property type="entry name" value="S-ADENOSYL-L-METHIONINE-DEPENDENT METHYLTRANSFERASE YKTD-RELATED"/>
    <property type="match status" value="1"/>
</dbReference>
<sequence>MPMTRTDNDTWDLATSVGATATMVAAGRARATRDGLIDDPFAEPLVRAVGVDFMTRWAAGELSSADVDEPGATWGMQRMTDMLAARTRYIDAFFAEAGEAGIRQVVILASGLDARAYRLPWAAGTTVFEIDQPQVIEFKTATIAELGAEPTAEIRAVPIDLRHDWPAALREAGFDTARPTAWAAEGLLGFLPPEAQDRLLDDVTALSADGSRLVAEVFINSGDNGDALNAASQKWRENGLDIALGDLGCPGERNDAATHLERHGWHPVRTPLNQLLADNGLPLQRTDPGAPFAQNYYCIAELHTAR</sequence>
<dbReference type="InterPro" id="IPR011610">
    <property type="entry name" value="SAM_mthyl_Trfase_ML2640-like"/>
</dbReference>
<dbReference type="NCBIfam" id="TIGR00027">
    <property type="entry name" value="mthyl_TIGR00027"/>
    <property type="match status" value="1"/>
</dbReference>
<dbReference type="Gene3D" id="3.40.50.150">
    <property type="entry name" value="Vaccinia Virus protein VP39"/>
    <property type="match status" value="1"/>
</dbReference>
<comment type="function">
    <text evidence="1 6">Exhibits S-adenosyl-L-methionine-dependent methyltransferase activity.</text>
</comment>
<dbReference type="PANTHER" id="PTHR43619:SF2">
    <property type="entry name" value="S-ADENOSYL-L-METHIONINE-DEPENDENT METHYLTRANSFERASES SUPERFAMILY PROTEIN"/>
    <property type="match status" value="1"/>
</dbReference>
<organism evidence="7 8">
    <name type="scientific">Mycobacterium parascrofulaceum ATCC BAA-614</name>
    <dbReference type="NCBI Taxonomy" id="525368"/>
    <lineage>
        <taxon>Bacteria</taxon>
        <taxon>Bacillati</taxon>
        <taxon>Actinomycetota</taxon>
        <taxon>Actinomycetes</taxon>
        <taxon>Mycobacteriales</taxon>
        <taxon>Mycobacteriaceae</taxon>
        <taxon>Mycobacterium</taxon>
        <taxon>Mycobacterium simiae complex</taxon>
    </lineage>
</organism>
<dbReference type="Proteomes" id="UP000003653">
    <property type="component" value="Unassembled WGS sequence"/>
</dbReference>
<dbReference type="GO" id="GO:0008168">
    <property type="term" value="F:methyltransferase activity"/>
    <property type="evidence" value="ECO:0007669"/>
    <property type="project" value="UniProtKB-UniRule"/>
</dbReference>
<reference evidence="7 8" key="1">
    <citation type="submission" date="2010-04" db="EMBL/GenBank/DDBJ databases">
        <authorList>
            <person name="Muzny D."/>
            <person name="Qin X."/>
            <person name="Deng J."/>
            <person name="Jiang H."/>
            <person name="Liu Y."/>
            <person name="Qu J."/>
            <person name="Song X.-Z."/>
            <person name="Zhang L."/>
            <person name="Thornton R."/>
            <person name="Coyle M."/>
            <person name="Francisco L."/>
            <person name="Jackson L."/>
            <person name="Javaid M."/>
            <person name="Korchina V."/>
            <person name="Kovar C."/>
            <person name="Mata R."/>
            <person name="Mathew T."/>
            <person name="Ngo R."/>
            <person name="Nguyen L."/>
            <person name="Nguyen N."/>
            <person name="Okwuonu G."/>
            <person name="Ongeri F."/>
            <person name="Pham C."/>
            <person name="Simmons D."/>
            <person name="Wilczek-Boney K."/>
            <person name="Hale W."/>
            <person name="Jakkamsetti A."/>
            <person name="Pham P."/>
            <person name="Ruth R."/>
            <person name="San Lucas F."/>
            <person name="Warren J."/>
            <person name="Zhang J."/>
            <person name="Zhao Z."/>
            <person name="Zhou C."/>
            <person name="Zhu D."/>
            <person name="Lee S."/>
            <person name="Bess C."/>
            <person name="Blankenburg K."/>
            <person name="Forbes L."/>
            <person name="Fu Q."/>
            <person name="Gubbala S."/>
            <person name="Hirani K."/>
            <person name="Jayaseelan J.C."/>
            <person name="Lara F."/>
            <person name="Munidasa M."/>
            <person name="Palculict T."/>
            <person name="Patil S."/>
            <person name="Pu L.-L."/>
            <person name="Saada N."/>
            <person name="Tang L."/>
            <person name="Weissenberger G."/>
            <person name="Zhu Y."/>
            <person name="Hemphill L."/>
            <person name="Shang Y."/>
            <person name="Youmans B."/>
            <person name="Ayvaz T."/>
            <person name="Ross M."/>
            <person name="Santibanez J."/>
            <person name="Aqrawi P."/>
            <person name="Gross S."/>
            <person name="Joshi V."/>
            <person name="Fowler G."/>
            <person name="Nazareth L."/>
            <person name="Reid J."/>
            <person name="Worley K."/>
            <person name="Petrosino J."/>
            <person name="Highlander S."/>
            <person name="Gibbs R."/>
        </authorList>
    </citation>
    <scope>NUCLEOTIDE SEQUENCE [LARGE SCALE GENOMIC DNA]</scope>
    <source>
        <strain evidence="7 8">ATCC BAA-614</strain>
    </source>
</reference>
<evidence type="ECO:0000256" key="2">
    <source>
        <dbReference type="ARBA" id="ARBA00008138"/>
    </source>
</evidence>
<evidence type="ECO:0000313" key="7">
    <source>
        <dbReference type="EMBL" id="EFG76054.1"/>
    </source>
</evidence>
<comment type="caution">
    <text evidence="7">The sequence shown here is derived from an EMBL/GenBank/DDBJ whole genome shotgun (WGS) entry which is preliminary data.</text>
</comment>
<proteinExistence type="inferred from homology"/>
<dbReference type="AlphaFoldDB" id="D5PCZ8"/>
<dbReference type="HOGENOM" id="CLU_056160_2_1_11"/>
<evidence type="ECO:0000256" key="4">
    <source>
        <dbReference type="ARBA" id="ARBA00022679"/>
    </source>
</evidence>
<evidence type="ECO:0000256" key="3">
    <source>
        <dbReference type="ARBA" id="ARBA00022603"/>
    </source>
</evidence>
<accession>D5PCZ8</accession>
<dbReference type="Pfam" id="PF04072">
    <property type="entry name" value="LCM"/>
    <property type="match status" value="1"/>
</dbReference>
<dbReference type="SUPFAM" id="SSF53335">
    <property type="entry name" value="S-adenosyl-L-methionine-dependent methyltransferases"/>
    <property type="match status" value="1"/>
</dbReference>
<dbReference type="eggNOG" id="COG3315">
    <property type="taxonomic scope" value="Bacteria"/>
</dbReference>
<dbReference type="InterPro" id="IPR007213">
    <property type="entry name" value="Ppm1/Ppm2/Tcmp"/>
</dbReference>
<keyword evidence="4 7" id="KW-0808">Transferase</keyword>
<dbReference type="InterPro" id="IPR029063">
    <property type="entry name" value="SAM-dependent_MTases_sf"/>
</dbReference>
<gene>
    <name evidence="7" type="ORF">HMPREF0591_4042</name>
</gene>
<evidence type="ECO:0000256" key="6">
    <source>
        <dbReference type="RuleBase" id="RU362030"/>
    </source>
</evidence>
<evidence type="ECO:0000256" key="1">
    <source>
        <dbReference type="ARBA" id="ARBA00003907"/>
    </source>
</evidence>
<evidence type="ECO:0000313" key="8">
    <source>
        <dbReference type="Proteomes" id="UP000003653"/>
    </source>
</evidence>